<dbReference type="Proteomes" id="UP001359485">
    <property type="component" value="Unassembled WGS sequence"/>
</dbReference>
<keyword evidence="1" id="KW-0732">Signal</keyword>
<accession>A0ABR1AT92</accession>
<gene>
    <name evidence="2" type="ORF">RUM44_009632</name>
</gene>
<evidence type="ECO:0000313" key="3">
    <source>
        <dbReference type="Proteomes" id="UP001359485"/>
    </source>
</evidence>
<feature type="signal peptide" evidence="1">
    <location>
        <begin position="1"/>
        <end position="22"/>
    </location>
</feature>
<evidence type="ECO:0000256" key="1">
    <source>
        <dbReference type="SAM" id="SignalP"/>
    </source>
</evidence>
<sequence length="58" mass="6803">MAVLYNLVFVLGRAVFWELNNAVPHLWWFLDYTSDAIYLVDSIIRAHEGSIAREGRRH</sequence>
<proteinExistence type="predicted"/>
<protein>
    <submittedName>
        <fullName evidence="2">Uncharacterized protein</fullName>
    </submittedName>
</protein>
<name>A0ABR1AT92_POLSC</name>
<evidence type="ECO:0000313" key="2">
    <source>
        <dbReference type="EMBL" id="KAK6627155.1"/>
    </source>
</evidence>
<reference evidence="2 3" key="1">
    <citation type="submission" date="2023-09" db="EMBL/GenBank/DDBJ databases">
        <title>Genomes of two closely related lineages of the louse Polyplax serrata with different host specificities.</title>
        <authorList>
            <person name="Martinu J."/>
            <person name="Tarabai H."/>
            <person name="Stefka J."/>
            <person name="Hypsa V."/>
        </authorList>
    </citation>
    <scope>NUCLEOTIDE SEQUENCE [LARGE SCALE GENOMIC DNA]</scope>
    <source>
        <strain evidence="2">98ZLc_SE</strain>
    </source>
</reference>
<organism evidence="2 3">
    <name type="scientific">Polyplax serrata</name>
    <name type="common">Common mouse louse</name>
    <dbReference type="NCBI Taxonomy" id="468196"/>
    <lineage>
        <taxon>Eukaryota</taxon>
        <taxon>Metazoa</taxon>
        <taxon>Ecdysozoa</taxon>
        <taxon>Arthropoda</taxon>
        <taxon>Hexapoda</taxon>
        <taxon>Insecta</taxon>
        <taxon>Pterygota</taxon>
        <taxon>Neoptera</taxon>
        <taxon>Paraneoptera</taxon>
        <taxon>Psocodea</taxon>
        <taxon>Troctomorpha</taxon>
        <taxon>Phthiraptera</taxon>
        <taxon>Anoplura</taxon>
        <taxon>Polyplacidae</taxon>
        <taxon>Polyplax</taxon>
    </lineage>
</organism>
<keyword evidence="3" id="KW-1185">Reference proteome</keyword>
<comment type="caution">
    <text evidence="2">The sequence shown here is derived from an EMBL/GenBank/DDBJ whole genome shotgun (WGS) entry which is preliminary data.</text>
</comment>
<dbReference type="EMBL" id="JAWJWF010000045">
    <property type="protein sequence ID" value="KAK6627155.1"/>
    <property type="molecule type" value="Genomic_DNA"/>
</dbReference>
<feature type="chain" id="PRO_5046262077" evidence="1">
    <location>
        <begin position="23"/>
        <end position="58"/>
    </location>
</feature>